<dbReference type="EMBL" id="FNHU01000006">
    <property type="protein sequence ID" value="SDM72779.1"/>
    <property type="molecule type" value="Genomic_DNA"/>
</dbReference>
<feature type="transmembrane region" description="Helical" evidence="1">
    <location>
        <begin position="20"/>
        <end position="42"/>
    </location>
</feature>
<organism evidence="2 3">
    <name type="scientific">Actinomyces ruminicola</name>
    <dbReference type="NCBI Taxonomy" id="332524"/>
    <lineage>
        <taxon>Bacteria</taxon>
        <taxon>Bacillati</taxon>
        <taxon>Actinomycetota</taxon>
        <taxon>Actinomycetes</taxon>
        <taxon>Actinomycetales</taxon>
        <taxon>Actinomycetaceae</taxon>
        <taxon>Actinomyces</taxon>
    </lineage>
</organism>
<name>A0A1G9VKT7_9ACTO</name>
<keyword evidence="1" id="KW-1133">Transmembrane helix</keyword>
<evidence type="ECO:0000313" key="2">
    <source>
        <dbReference type="EMBL" id="SDM72779.1"/>
    </source>
</evidence>
<accession>A0A1G9VKT7</accession>
<keyword evidence="1" id="KW-0472">Membrane</keyword>
<evidence type="ECO:0000256" key="1">
    <source>
        <dbReference type="SAM" id="Phobius"/>
    </source>
</evidence>
<protein>
    <submittedName>
        <fullName evidence="2">Uncharacterized protein</fullName>
    </submittedName>
</protein>
<sequence length="190" mass="19943">MRVRWPVVGGEEVTGRQLLVVVAVLVGIGVFWVLFGVGYLFLSSAQVERSAARASASASAAGVQVGAPCPADVEHLDEILAIGQGNSLPEGAEVVSVEPAVNFAEAIPGGWGYVIEFTASDQAIRDYVTDRGYYGEYLDAYPTADPDADGAEDVDLSGVTAPWMIGFGNADLILERPLGRGWLVIRGGGM</sequence>
<evidence type="ECO:0000313" key="3">
    <source>
        <dbReference type="Proteomes" id="UP000199671"/>
    </source>
</evidence>
<gene>
    <name evidence="2" type="ORF">SAMN04487766_10647</name>
</gene>
<keyword evidence="1" id="KW-0812">Transmembrane</keyword>
<dbReference type="Proteomes" id="UP000199671">
    <property type="component" value="Unassembled WGS sequence"/>
</dbReference>
<reference evidence="2 3" key="1">
    <citation type="submission" date="2016-10" db="EMBL/GenBank/DDBJ databases">
        <authorList>
            <person name="de Groot N.N."/>
        </authorList>
    </citation>
    <scope>NUCLEOTIDE SEQUENCE [LARGE SCALE GENOMIC DNA]</scope>
    <source>
        <strain evidence="2 3">KPR-7B</strain>
    </source>
</reference>
<dbReference type="AlphaFoldDB" id="A0A1G9VKT7"/>
<dbReference type="RefSeq" id="WP_256329144.1">
    <property type="nucleotide sequence ID" value="NZ_FNHU01000006.1"/>
</dbReference>
<proteinExistence type="predicted"/>